<dbReference type="AlphaFoldDB" id="A0A1M6X0S1"/>
<gene>
    <name evidence="1" type="ORF">SAMN05444267_101055</name>
</gene>
<dbReference type="STRING" id="1302687.SAMN05444267_101055"/>
<name>A0A1M6X0S1_9FLAO</name>
<dbReference type="EMBL" id="FRAV01000010">
    <property type="protein sequence ID" value="SHK99491.1"/>
    <property type="molecule type" value="Genomic_DNA"/>
</dbReference>
<evidence type="ECO:0000313" key="2">
    <source>
        <dbReference type="Proteomes" id="UP000184364"/>
    </source>
</evidence>
<organism evidence="1 2">
    <name type="scientific">Chryseobacterium polytrichastri</name>
    <dbReference type="NCBI Taxonomy" id="1302687"/>
    <lineage>
        <taxon>Bacteria</taxon>
        <taxon>Pseudomonadati</taxon>
        <taxon>Bacteroidota</taxon>
        <taxon>Flavobacteriia</taxon>
        <taxon>Flavobacteriales</taxon>
        <taxon>Weeksellaceae</taxon>
        <taxon>Chryseobacterium group</taxon>
        <taxon>Chryseobacterium</taxon>
    </lineage>
</organism>
<evidence type="ECO:0000313" key="1">
    <source>
        <dbReference type="EMBL" id="SHK99491.1"/>
    </source>
</evidence>
<protein>
    <submittedName>
        <fullName evidence="1">Uncharacterized protein</fullName>
    </submittedName>
</protein>
<reference evidence="2" key="1">
    <citation type="submission" date="2016-11" db="EMBL/GenBank/DDBJ databases">
        <authorList>
            <person name="Varghese N."/>
            <person name="Submissions S."/>
        </authorList>
    </citation>
    <scope>NUCLEOTIDE SEQUENCE [LARGE SCALE GENOMIC DNA]</scope>
    <source>
        <strain evidence="2">DSM 26899</strain>
    </source>
</reference>
<keyword evidence="2" id="KW-1185">Reference proteome</keyword>
<accession>A0A1M6X0S1</accession>
<proteinExistence type="predicted"/>
<dbReference type="Proteomes" id="UP000184364">
    <property type="component" value="Unassembled WGS sequence"/>
</dbReference>
<sequence length="49" mass="5804">MFIINFSVYFVIPEESKLSFLKRSFDFAQDDIANTNYLNEHILKSLKES</sequence>